<feature type="domain" description="TauD/TfdA-like" evidence="2">
    <location>
        <begin position="89"/>
        <end position="355"/>
    </location>
</feature>
<evidence type="ECO:0000313" key="4">
    <source>
        <dbReference type="Proteomes" id="UP000188318"/>
    </source>
</evidence>
<accession>A0A1R3RDH1</accession>
<name>A0A1R3RDH1_ASPC5</name>
<dbReference type="EMBL" id="KV907507">
    <property type="protein sequence ID" value="OOF92530.1"/>
    <property type="molecule type" value="Genomic_DNA"/>
</dbReference>
<organism evidence="3 4">
    <name type="scientific">Aspergillus carbonarius (strain ITEM 5010)</name>
    <dbReference type="NCBI Taxonomy" id="602072"/>
    <lineage>
        <taxon>Eukaryota</taxon>
        <taxon>Fungi</taxon>
        <taxon>Dikarya</taxon>
        <taxon>Ascomycota</taxon>
        <taxon>Pezizomycotina</taxon>
        <taxon>Eurotiomycetes</taxon>
        <taxon>Eurotiomycetidae</taxon>
        <taxon>Eurotiales</taxon>
        <taxon>Aspergillaceae</taxon>
        <taxon>Aspergillus</taxon>
        <taxon>Aspergillus subgen. Circumdati</taxon>
    </lineage>
</organism>
<proteinExistence type="predicted"/>
<keyword evidence="4" id="KW-1185">Reference proteome</keyword>
<dbReference type="PANTHER" id="PTHR10696">
    <property type="entry name" value="GAMMA-BUTYROBETAINE HYDROXYLASE-RELATED"/>
    <property type="match status" value="1"/>
</dbReference>
<dbReference type="SUPFAM" id="SSF51197">
    <property type="entry name" value="Clavaminate synthase-like"/>
    <property type="match status" value="1"/>
</dbReference>
<dbReference type="OrthoDB" id="272271at2759"/>
<dbReference type="STRING" id="602072.A0A1R3RDH1"/>
<keyword evidence="1" id="KW-0560">Oxidoreductase</keyword>
<dbReference type="Proteomes" id="UP000188318">
    <property type="component" value="Unassembled WGS sequence"/>
</dbReference>
<evidence type="ECO:0000313" key="3">
    <source>
        <dbReference type="EMBL" id="OOF92530.1"/>
    </source>
</evidence>
<dbReference type="InterPro" id="IPR050411">
    <property type="entry name" value="AlphaKG_dependent_hydroxylases"/>
</dbReference>
<evidence type="ECO:0000256" key="1">
    <source>
        <dbReference type="ARBA" id="ARBA00023002"/>
    </source>
</evidence>
<dbReference type="OMA" id="ERWDIVY"/>
<reference evidence="4" key="1">
    <citation type="journal article" date="2017" name="Genome Biol.">
        <title>Comparative genomics reveals high biological diversity and specific adaptations in the industrially and medically important fungal genus Aspergillus.</title>
        <authorList>
            <person name="de Vries R.P."/>
            <person name="Riley R."/>
            <person name="Wiebenga A."/>
            <person name="Aguilar-Osorio G."/>
            <person name="Amillis S."/>
            <person name="Uchima C.A."/>
            <person name="Anderluh G."/>
            <person name="Asadollahi M."/>
            <person name="Askin M."/>
            <person name="Barry K."/>
            <person name="Battaglia E."/>
            <person name="Bayram O."/>
            <person name="Benocci T."/>
            <person name="Braus-Stromeyer S.A."/>
            <person name="Caldana C."/>
            <person name="Canovas D."/>
            <person name="Cerqueira G.C."/>
            <person name="Chen F."/>
            <person name="Chen W."/>
            <person name="Choi C."/>
            <person name="Clum A."/>
            <person name="Dos Santos R.A."/>
            <person name="Damasio A.R."/>
            <person name="Diallinas G."/>
            <person name="Emri T."/>
            <person name="Fekete E."/>
            <person name="Flipphi M."/>
            <person name="Freyberg S."/>
            <person name="Gallo A."/>
            <person name="Gournas C."/>
            <person name="Habgood R."/>
            <person name="Hainaut M."/>
            <person name="Harispe M.L."/>
            <person name="Henrissat B."/>
            <person name="Hilden K.S."/>
            <person name="Hope R."/>
            <person name="Hossain A."/>
            <person name="Karabika E."/>
            <person name="Karaffa L."/>
            <person name="Karanyi Z."/>
            <person name="Krasevec N."/>
            <person name="Kuo A."/>
            <person name="Kusch H."/>
            <person name="LaButti K."/>
            <person name="Lagendijk E.L."/>
            <person name="Lapidus A."/>
            <person name="Levasseur A."/>
            <person name="Lindquist E."/>
            <person name="Lipzen A."/>
            <person name="Logrieco A.F."/>
            <person name="MacCabe A."/>
            <person name="Maekelae M.R."/>
            <person name="Malavazi I."/>
            <person name="Melin P."/>
            <person name="Meyer V."/>
            <person name="Mielnichuk N."/>
            <person name="Miskei M."/>
            <person name="Molnar A.P."/>
            <person name="Mule G."/>
            <person name="Ngan C.Y."/>
            <person name="Orejas M."/>
            <person name="Orosz E."/>
            <person name="Ouedraogo J.P."/>
            <person name="Overkamp K.M."/>
            <person name="Park H.-S."/>
            <person name="Perrone G."/>
            <person name="Piumi F."/>
            <person name="Punt P.J."/>
            <person name="Ram A.F."/>
            <person name="Ramon A."/>
            <person name="Rauscher S."/>
            <person name="Record E."/>
            <person name="Riano-Pachon D.M."/>
            <person name="Robert V."/>
            <person name="Roehrig J."/>
            <person name="Ruller R."/>
            <person name="Salamov A."/>
            <person name="Salih N.S."/>
            <person name="Samson R.A."/>
            <person name="Sandor E."/>
            <person name="Sanguinetti M."/>
            <person name="Schuetze T."/>
            <person name="Sepcic K."/>
            <person name="Shelest E."/>
            <person name="Sherlock G."/>
            <person name="Sophianopoulou V."/>
            <person name="Squina F.M."/>
            <person name="Sun H."/>
            <person name="Susca A."/>
            <person name="Todd R.B."/>
            <person name="Tsang A."/>
            <person name="Unkles S.E."/>
            <person name="van de Wiele N."/>
            <person name="van Rossen-Uffink D."/>
            <person name="Oliveira J.V."/>
            <person name="Vesth T.C."/>
            <person name="Visser J."/>
            <person name="Yu J.-H."/>
            <person name="Zhou M."/>
            <person name="Andersen M.R."/>
            <person name="Archer D.B."/>
            <person name="Baker S.E."/>
            <person name="Benoit I."/>
            <person name="Brakhage A.A."/>
            <person name="Braus G.H."/>
            <person name="Fischer R."/>
            <person name="Frisvad J.C."/>
            <person name="Goldman G.H."/>
            <person name="Houbraken J."/>
            <person name="Oakley B."/>
            <person name="Pocsi I."/>
            <person name="Scazzocchio C."/>
            <person name="Seiboth B."/>
            <person name="vanKuyk P.A."/>
            <person name="Wortman J."/>
            <person name="Dyer P.S."/>
            <person name="Grigoriev I.V."/>
        </authorList>
    </citation>
    <scope>NUCLEOTIDE SEQUENCE [LARGE SCALE GENOMIC DNA]</scope>
    <source>
        <strain evidence="4">ITEM 5010</strain>
    </source>
</reference>
<dbReference type="Pfam" id="PF02668">
    <property type="entry name" value="TauD"/>
    <property type="match status" value="1"/>
</dbReference>
<gene>
    <name evidence="3" type="ORF">ASPCADRAFT_133539</name>
</gene>
<dbReference type="GO" id="GO:0016491">
    <property type="term" value="F:oxidoreductase activity"/>
    <property type="evidence" value="ECO:0007669"/>
    <property type="project" value="UniProtKB-KW"/>
</dbReference>
<dbReference type="Gene3D" id="3.60.130.10">
    <property type="entry name" value="Clavaminate synthase-like"/>
    <property type="match status" value="1"/>
</dbReference>
<dbReference type="InterPro" id="IPR042098">
    <property type="entry name" value="TauD-like_sf"/>
</dbReference>
<dbReference type="InterPro" id="IPR003819">
    <property type="entry name" value="TauD/TfdA-like"/>
</dbReference>
<dbReference type="FunFam" id="3.60.130.10:FF:000011">
    <property type="entry name" value="Taurine catabolism dioxygenase TauD"/>
    <property type="match status" value="1"/>
</dbReference>
<evidence type="ECO:0000259" key="2">
    <source>
        <dbReference type="Pfam" id="PF02668"/>
    </source>
</evidence>
<dbReference type="AlphaFoldDB" id="A0A1R3RDH1"/>
<protein>
    <recommendedName>
        <fullName evidence="2">TauD/TfdA-like domain-containing protein</fullName>
    </recommendedName>
</protein>
<dbReference type="PANTHER" id="PTHR10696:SF54">
    <property type="entry name" value="FAMILY OXIDOREDUCTASE, PUTATIVE (AFU_ORTHOLOGUE AFUA_4G13850)-RELATED"/>
    <property type="match status" value="1"/>
</dbReference>
<dbReference type="VEuPathDB" id="FungiDB:ASPCADRAFT_133539"/>
<sequence length="399" mass="45340">MTTVETLVQPDIQYHPDWDKYQARTARRTTTETLPHAVPDGFPSQLVSNLVWEGHDVEGRDDWVVRLTEAELDEIDAALQSFQARDLPWGAIDQSTFPLPTLHDRLRQQSRELHLGRGFFVLRGLRVDQYSRDDNIIIYAGVSAHVGNVRGRQEDQRFSNGTSLVLSHIKDISRTAATGTIGAPSNTADKQVFHTDAGDIVSLLCLQPAASGGESKIASSWRVYNILARERPDLIHTLSQDWVVDGFNNPAAPYTKRPLLYFQPATDSTPDRVLIQYARRYFTGFQAQPRSANIPPITEAQAEALDALHFLAEKHSAALDFQKGDVQYINNLSIFHARNGFQDEPGKERHLLRLWLRDPEYAWETPEPLRKRWDIVYKDVRVDEQVFPLEPRLRKTVGA</sequence>